<dbReference type="OrthoDB" id="8648956at2"/>
<dbReference type="Gene3D" id="1.20.1280.80">
    <property type="match status" value="1"/>
</dbReference>
<dbReference type="NCBIfam" id="TIGR02511">
    <property type="entry name" value="type_III_tyeA"/>
    <property type="match status" value="1"/>
</dbReference>
<evidence type="ECO:0000313" key="4">
    <source>
        <dbReference type="Proteomes" id="UP000306236"/>
    </source>
</evidence>
<dbReference type="AlphaFoldDB" id="A0A4S5BGR3"/>
<dbReference type="InterPro" id="IPR038347">
    <property type="entry name" value="TyeA_sf"/>
</dbReference>
<dbReference type="InterPro" id="IPR015144">
    <property type="entry name" value="T3SS_TyeA"/>
</dbReference>
<evidence type="ECO:0000259" key="1">
    <source>
        <dbReference type="Pfam" id="PF07201"/>
    </source>
</evidence>
<dbReference type="EMBL" id="SSWX01000022">
    <property type="protein sequence ID" value="THJ31534.1"/>
    <property type="molecule type" value="Genomic_DNA"/>
</dbReference>
<dbReference type="InterPro" id="IPR013351">
    <property type="entry name" value="T3SS_TyeA-rel"/>
</dbReference>
<feature type="domain" description="Hypersensitivity response secretion-like HrpJ" evidence="1">
    <location>
        <begin position="135"/>
        <end position="268"/>
    </location>
</feature>
<accession>A0A4S5BGR3</accession>
<protein>
    <submittedName>
        <fullName evidence="3">YopN family type III secretion system gatekeeper subunit</fullName>
    </submittedName>
</protein>
<reference evidence="3 4" key="1">
    <citation type="submission" date="2019-04" db="EMBL/GenBank/DDBJ databases">
        <title>Lampropedia sp YIM MLB12 draf genome.</title>
        <authorList>
            <person name="Wang Y.-X."/>
        </authorList>
    </citation>
    <scope>NUCLEOTIDE SEQUENCE [LARGE SCALE GENOMIC DNA]</scope>
    <source>
        <strain evidence="3 4">YIM MLB12</strain>
    </source>
</reference>
<dbReference type="Proteomes" id="UP000306236">
    <property type="component" value="Unassembled WGS sequence"/>
</dbReference>
<dbReference type="SUPFAM" id="SSF140591">
    <property type="entry name" value="Type III secretion system domain"/>
    <property type="match status" value="2"/>
</dbReference>
<dbReference type="NCBIfam" id="TIGR02568">
    <property type="entry name" value="LcrE"/>
    <property type="match status" value="1"/>
</dbReference>
<organism evidence="3 4">
    <name type="scientific">Lampropedia aestuarii</name>
    <dbReference type="NCBI Taxonomy" id="2562762"/>
    <lineage>
        <taxon>Bacteria</taxon>
        <taxon>Pseudomonadati</taxon>
        <taxon>Pseudomonadota</taxon>
        <taxon>Betaproteobacteria</taxon>
        <taxon>Burkholderiales</taxon>
        <taxon>Comamonadaceae</taxon>
        <taxon>Lampropedia</taxon>
    </lineage>
</organism>
<evidence type="ECO:0000313" key="3">
    <source>
        <dbReference type="EMBL" id="THJ31534.1"/>
    </source>
</evidence>
<dbReference type="GO" id="GO:0019867">
    <property type="term" value="C:outer membrane"/>
    <property type="evidence" value="ECO:0007669"/>
    <property type="project" value="InterPro"/>
</dbReference>
<dbReference type="GO" id="GO:0030254">
    <property type="term" value="P:protein secretion by the type III secretion system"/>
    <property type="evidence" value="ECO:0007669"/>
    <property type="project" value="InterPro"/>
</dbReference>
<name>A0A4S5BGR3_9BURK</name>
<comment type="caution">
    <text evidence="3">The sequence shown here is derived from an EMBL/GenBank/DDBJ whole genome shotgun (WGS) entry which is preliminary data.</text>
</comment>
<keyword evidence="4" id="KW-1185">Reference proteome</keyword>
<gene>
    <name evidence="3" type="ORF">E8K88_14560</name>
</gene>
<dbReference type="InterPro" id="IPR010812">
    <property type="entry name" value="HrpJ-like"/>
</dbReference>
<dbReference type="Pfam" id="PF07201">
    <property type="entry name" value="HrpJ"/>
    <property type="match status" value="1"/>
</dbReference>
<evidence type="ECO:0000259" key="2">
    <source>
        <dbReference type="Pfam" id="PF09059"/>
    </source>
</evidence>
<dbReference type="GO" id="GO:0009986">
    <property type="term" value="C:cell surface"/>
    <property type="evidence" value="ECO:0007669"/>
    <property type="project" value="InterPro"/>
</dbReference>
<proteinExistence type="predicted"/>
<dbReference type="Gene3D" id="1.10.150.630">
    <property type="match status" value="1"/>
</dbReference>
<sequence>MIVLISCSGLTHSLKPLSSWNRQAQLVTHTNTPKQTALTSCLFALHKGAFQRTTSMSRIDLHTFIDSGLGQQAPADSNPQARGQLGQSGVVLEWESDMLANAAEEISMHMAGKAENRHRHERKKDVLGQQTVMQAQAINNYLLKAGQAAEAEKIKALCAQLLQGSSSPGKLVREHLGNSTSQYLALQYALGQGEQEGASQEVLERLREAIDDLEMAHGPAIRADLNTIEAAADGDSPPAEVQRFQQTYQDVVLGEASIHKTLDLLLERHGEQGLRQGLERLQKALGLDVTATRPSTDCARLQSLMQDLYQLSVVETILESCDTLLHSLSQKHGVQLESPIALLREMVSISNEQWVSHSRLGNLAHKFAGDAAAPQITLLQAVKGMLRDMPTPIFKDSDQRTRTFNAVQEALDIAIDREEDY</sequence>
<dbReference type="InterPro" id="IPR013401">
    <property type="entry name" value="T3SS_LcrE"/>
</dbReference>
<dbReference type="Pfam" id="PF09059">
    <property type="entry name" value="TyeA"/>
    <property type="match status" value="1"/>
</dbReference>
<dbReference type="GO" id="GO:0050709">
    <property type="term" value="P:negative regulation of protein secretion"/>
    <property type="evidence" value="ECO:0007669"/>
    <property type="project" value="InterPro"/>
</dbReference>
<feature type="domain" description="Type III secretion system effector delivery regulator TyeA" evidence="2">
    <location>
        <begin position="341"/>
        <end position="420"/>
    </location>
</feature>